<comment type="caution">
    <text evidence="1">The sequence shown here is derived from an EMBL/GenBank/DDBJ whole genome shotgun (WGS) entry which is preliminary data.</text>
</comment>
<dbReference type="Proteomes" id="UP001177021">
    <property type="component" value="Unassembled WGS sequence"/>
</dbReference>
<keyword evidence="2" id="KW-1185">Reference proteome</keyword>
<protein>
    <submittedName>
        <fullName evidence="1">Uncharacterized protein</fullName>
    </submittedName>
</protein>
<organism evidence="1 2">
    <name type="scientific">Trifolium pratense</name>
    <name type="common">Red clover</name>
    <dbReference type="NCBI Taxonomy" id="57577"/>
    <lineage>
        <taxon>Eukaryota</taxon>
        <taxon>Viridiplantae</taxon>
        <taxon>Streptophyta</taxon>
        <taxon>Embryophyta</taxon>
        <taxon>Tracheophyta</taxon>
        <taxon>Spermatophyta</taxon>
        <taxon>Magnoliopsida</taxon>
        <taxon>eudicotyledons</taxon>
        <taxon>Gunneridae</taxon>
        <taxon>Pentapetalae</taxon>
        <taxon>rosids</taxon>
        <taxon>fabids</taxon>
        <taxon>Fabales</taxon>
        <taxon>Fabaceae</taxon>
        <taxon>Papilionoideae</taxon>
        <taxon>50 kb inversion clade</taxon>
        <taxon>NPAAA clade</taxon>
        <taxon>Hologalegina</taxon>
        <taxon>IRL clade</taxon>
        <taxon>Trifolieae</taxon>
        <taxon>Trifolium</taxon>
    </lineage>
</organism>
<proteinExistence type="predicted"/>
<name>A0ACB0J330_TRIPR</name>
<evidence type="ECO:0000313" key="2">
    <source>
        <dbReference type="Proteomes" id="UP001177021"/>
    </source>
</evidence>
<gene>
    <name evidence="1" type="ORF">MILVUS5_LOCUS8679</name>
</gene>
<reference evidence="1" key="1">
    <citation type="submission" date="2023-10" db="EMBL/GenBank/DDBJ databases">
        <authorList>
            <person name="Rodriguez Cubillos JULIANA M."/>
            <person name="De Vega J."/>
        </authorList>
    </citation>
    <scope>NUCLEOTIDE SEQUENCE</scope>
</reference>
<accession>A0ACB0J330</accession>
<sequence length="638" mass="72996">MQRSRKALQQRRALEKGASGRNCLYKVSLSLVFALWGLVFLFSLWITCGKGYGALVWFRLQFVILTSQCNLHRNFTKLEIQASVSSHTAIVRKNTNVVEDISGEVPVVESNWKENEHGQRKISKSDDEYLTKGTNAYIPSDTLCSYGANTDDFIGDSLFVEENMHYFDHCDKEKYISPNRKEHEVERSESSVKNENDVQKLDRLSAAVPIGLDEFKSRAISSKINWSTSPSGSVIHRVEPGGDEYNYASSSKGAKVLASNKEAKGASNILTRNKDKYLRNPCSSEEKFVVIELSEETLVDTIEIANFEHYSSNLKDFELHGSLVYPTDVWLFLGNFTASNVKQAQRFVLQEPKWVRYLKLNLQSHYGSEFYCTLSIVEVFGVDAVEKMLEDLIYAQDNVEKKVAIASSDRNLFEEDGDEDIWKINSDTTSETSSANDESVDRKNVPDRIEETRQQIGRMPGDTVLKILMEKVRYLDLNLSVLELYLEDLNSRYVKIFKEYGKEIGEKDIVLQMIKEDIRSFLVRQDIIMKDVGDLDSWKSQFSAQLDHIQRDNAVLRYEVERVLENQVSLENKGVLVFCVCVIFSLFAILKLSLDMIMSIYRVLSFNRAIKSRKFCQGSSSWFFILLSCNIIIFILTS</sequence>
<evidence type="ECO:0000313" key="1">
    <source>
        <dbReference type="EMBL" id="CAJ2638473.1"/>
    </source>
</evidence>
<dbReference type="EMBL" id="CASHSV030000024">
    <property type="protein sequence ID" value="CAJ2638473.1"/>
    <property type="molecule type" value="Genomic_DNA"/>
</dbReference>